<dbReference type="InterPro" id="IPR050703">
    <property type="entry name" value="Flavin_MAO"/>
</dbReference>
<dbReference type="AlphaFoldDB" id="A0A239W3M2"/>
<dbReference type="SUPFAM" id="SSF54373">
    <property type="entry name" value="FAD-linked reductases, C-terminal domain"/>
    <property type="match status" value="1"/>
</dbReference>
<dbReference type="EC" id="1.4.3.10" evidence="6"/>
<accession>A0A239W3M2</accession>
<dbReference type="SUPFAM" id="SSF51905">
    <property type="entry name" value="FAD/NAD(P)-binding domain"/>
    <property type="match status" value="1"/>
</dbReference>
<evidence type="ECO:0000313" key="6">
    <source>
        <dbReference type="EMBL" id="SNV29101.1"/>
    </source>
</evidence>
<comment type="similarity">
    <text evidence="2">Belongs to the flavin monoamine oxidase family.</text>
</comment>
<dbReference type="Gene3D" id="1.10.405.10">
    <property type="entry name" value="Guanine Nucleotide Dissociation Inhibitor, domain 1"/>
    <property type="match status" value="1"/>
</dbReference>
<reference evidence="6 7" key="1">
    <citation type="submission" date="2017-06" db="EMBL/GenBank/DDBJ databases">
        <authorList>
            <consortium name="Pathogen Informatics"/>
        </authorList>
    </citation>
    <scope>NUCLEOTIDE SEQUENCE [LARGE SCALE GENOMIC DNA]</scope>
    <source>
        <strain evidence="6 7">NCTC11865</strain>
    </source>
</reference>
<dbReference type="Gene3D" id="3.90.660.10">
    <property type="match status" value="1"/>
</dbReference>
<dbReference type="KEGG" id="cgrn:4412665_00236"/>
<dbReference type="Gene3D" id="3.50.50.60">
    <property type="entry name" value="FAD/NAD(P)-binding domain"/>
    <property type="match status" value="1"/>
</dbReference>
<sequence>MYDTIIVGAGLAGLQAATTLSAAGKDIVVLEARDRVGGRVENIALKDGRIVEMGGQWVSPGHEKMHALIDAQGLQTVEPGDGDMVLRLGGKAKKIHVEQPAAQDDLSPFEFSDLGQALLRLRRLARKVTDNPTWAAANDRWLGQSLQQWQDVNLRTEGGRRYFARLVEKALGIHPEITTLENALQRVSTGVDLESYVVTSGGVRQARVVGGLAQLTDEMARGLGDRIRLSTPVTRVEHAEGHVIVTCEGGDRFEGSSLVLTTPPRLLKTIDFEPDLPAERYDMADKIPAGNVIKAFLVYDEPWWRDRGLSGQMSWNEGAMRITFDTSDDEHHGILLGFFEGGEASGYGKLSVSLRQRIFEEAIERAFGPAPRKPVDYVDRDWLAEKYTQGCHAAHFAPGLWTAAGPVIGQPLGSMYFAGAEYASTFNGYMEGAVRSADAATSAILDVAKSSEH</sequence>
<evidence type="ECO:0000256" key="4">
    <source>
        <dbReference type="PIRSR" id="PIRSR601613-1"/>
    </source>
</evidence>
<name>A0A239W3M2_9ACTN</name>
<evidence type="ECO:0000256" key="1">
    <source>
        <dbReference type="ARBA" id="ARBA00001974"/>
    </source>
</evidence>
<gene>
    <name evidence="6" type="primary">puo</name>
    <name evidence="6" type="ORF">SAMEA4412665_00236</name>
</gene>
<dbReference type="PANTHER" id="PTHR43563">
    <property type="entry name" value="AMINE OXIDASE"/>
    <property type="match status" value="1"/>
</dbReference>
<proteinExistence type="inferred from homology"/>
<comment type="cofactor">
    <cofactor evidence="1">
        <name>FAD</name>
        <dbReference type="ChEBI" id="CHEBI:57692"/>
    </cofactor>
</comment>
<feature type="binding site" evidence="4">
    <location>
        <position position="338"/>
    </location>
    <ligand>
        <name>substrate</name>
    </ligand>
</feature>
<dbReference type="EMBL" id="LT906441">
    <property type="protein sequence ID" value="SNV29101.1"/>
    <property type="molecule type" value="Genomic_DNA"/>
</dbReference>
<evidence type="ECO:0000256" key="3">
    <source>
        <dbReference type="ARBA" id="ARBA00023002"/>
    </source>
</evidence>
<dbReference type="PANTHER" id="PTHR43563:SF14">
    <property type="entry name" value="AMINE OXIDASE"/>
    <property type="match status" value="1"/>
</dbReference>
<dbReference type="InterPro" id="IPR002937">
    <property type="entry name" value="Amino_oxidase"/>
</dbReference>
<evidence type="ECO:0000259" key="5">
    <source>
        <dbReference type="Pfam" id="PF01593"/>
    </source>
</evidence>
<keyword evidence="3 6" id="KW-0560">Oxidoreductase</keyword>
<evidence type="ECO:0000313" key="7">
    <source>
        <dbReference type="Proteomes" id="UP000215332"/>
    </source>
</evidence>
<dbReference type="eggNOG" id="COG1231">
    <property type="taxonomic scope" value="Bacteria"/>
</dbReference>
<feature type="domain" description="Amine oxidase" evidence="5">
    <location>
        <begin position="11"/>
        <end position="445"/>
    </location>
</feature>
<feature type="binding site" evidence="4">
    <location>
        <position position="233"/>
    </location>
    <ligand>
        <name>FAD</name>
        <dbReference type="ChEBI" id="CHEBI:57692"/>
    </ligand>
</feature>
<protein>
    <submittedName>
        <fullName evidence="6">Putrescine oxidase</fullName>
        <ecNumber evidence="6">1.4.3.10</ecNumber>
    </submittedName>
</protein>
<feature type="binding site" evidence="4">
    <location>
        <begin position="31"/>
        <end position="32"/>
    </location>
    <ligand>
        <name>FAD</name>
        <dbReference type="ChEBI" id="CHEBI:57692"/>
    </ligand>
</feature>
<dbReference type="Pfam" id="PF01593">
    <property type="entry name" value="Amino_oxidase"/>
    <property type="match status" value="1"/>
</dbReference>
<dbReference type="RefSeq" id="WP_021104036.1">
    <property type="nucleotide sequence ID" value="NZ_LT906441.1"/>
</dbReference>
<dbReference type="PRINTS" id="PR00757">
    <property type="entry name" value="AMINEOXDASEF"/>
</dbReference>
<dbReference type="InterPro" id="IPR001613">
    <property type="entry name" value="Flavin_amine_oxidase"/>
</dbReference>
<feature type="binding site" evidence="4">
    <location>
        <position position="421"/>
    </location>
    <ligand>
        <name>FAD</name>
        <dbReference type="ChEBI" id="CHEBI:57692"/>
    </ligand>
</feature>
<organism evidence="6 7">
    <name type="scientific">Cutibacterium granulosum</name>
    <dbReference type="NCBI Taxonomy" id="33011"/>
    <lineage>
        <taxon>Bacteria</taxon>
        <taxon>Bacillati</taxon>
        <taxon>Actinomycetota</taxon>
        <taxon>Actinomycetes</taxon>
        <taxon>Propionibacteriales</taxon>
        <taxon>Propionibacteriaceae</taxon>
        <taxon>Cutibacterium</taxon>
    </lineage>
</organism>
<dbReference type="Proteomes" id="UP000215332">
    <property type="component" value="Chromosome 1"/>
</dbReference>
<evidence type="ECO:0000256" key="2">
    <source>
        <dbReference type="ARBA" id="ARBA00005995"/>
    </source>
</evidence>
<dbReference type="GO" id="GO:0050232">
    <property type="term" value="F:putrescine oxidase activity"/>
    <property type="evidence" value="ECO:0007669"/>
    <property type="project" value="UniProtKB-EC"/>
</dbReference>
<dbReference type="InterPro" id="IPR036188">
    <property type="entry name" value="FAD/NAD-bd_sf"/>
</dbReference>